<dbReference type="GO" id="GO:0051701">
    <property type="term" value="P:biological process involved in interaction with host"/>
    <property type="evidence" value="ECO:0007669"/>
    <property type="project" value="TreeGrafter"/>
</dbReference>
<organism evidence="3 4">
    <name type="scientific">Phytomonospora endophytica</name>
    <dbReference type="NCBI Taxonomy" id="714109"/>
    <lineage>
        <taxon>Bacteria</taxon>
        <taxon>Bacillati</taxon>
        <taxon>Actinomycetota</taxon>
        <taxon>Actinomycetes</taxon>
        <taxon>Micromonosporales</taxon>
        <taxon>Micromonosporaceae</taxon>
        <taxon>Phytomonospora</taxon>
    </lineage>
</organism>
<sequence>MRSNPTGRAAVKFGVFAVATLLALALLTESLGGFDLPGGVSYRAQFSDVTGVLAGDDVRIAGVKVGEVTEVTLKQDESATYAEVAFNLDSASRRLPNSVEATIRYRNLVGQRYISLAEAPGDATALQPGATIPLAQTNPALDLTALFNGFRPLFTALNPEEVNKVSYEIVQVLQGEGGTLSSLLTHTGSLTSTLADRDEVIGRVITNLNTVLATVAERDDELSTAIGRLQEFVSGMADDREILGESIVSLGSLADSTQGLLSDARPALKADIGALGELAANLTDNADALETAFARLPDTYANLTKTGSHGSWFNFYLCNADGQVTLPLVGPVNPATLNSPKARCQ</sequence>
<evidence type="ECO:0000313" key="4">
    <source>
        <dbReference type="Proteomes" id="UP000548476"/>
    </source>
</evidence>
<dbReference type="Pfam" id="PF11887">
    <property type="entry name" value="Mce4_CUP1"/>
    <property type="match status" value="1"/>
</dbReference>
<accession>A0A841FY89</accession>
<dbReference type="AlphaFoldDB" id="A0A841FY89"/>
<dbReference type="PANTHER" id="PTHR33371:SF17">
    <property type="entry name" value="MCE-FAMILY PROTEIN MCE1B"/>
    <property type="match status" value="1"/>
</dbReference>
<dbReference type="RefSeq" id="WP_184790237.1">
    <property type="nucleotide sequence ID" value="NZ_BONT01000081.1"/>
</dbReference>
<feature type="domain" description="Mce/MlaD" evidence="1">
    <location>
        <begin position="39"/>
        <end position="117"/>
    </location>
</feature>
<reference evidence="3 4" key="1">
    <citation type="submission" date="2020-08" db="EMBL/GenBank/DDBJ databases">
        <title>Genomic Encyclopedia of Type Strains, Phase IV (KMG-IV): sequencing the most valuable type-strain genomes for metagenomic binning, comparative biology and taxonomic classification.</title>
        <authorList>
            <person name="Goeker M."/>
        </authorList>
    </citation>
    <scope>NUCLEOTIDE SEQUENCE [LARGE SCALE GENOMIC DNA]</scope>
    <source>
        <strain evidence="3 4">YIM 65646</strain>
    </source>
</reference>
<dbReference type="InterPro" id="IPR003399">
    <property type="entry name" value="Mce/MlaD"/>
</dbReference>
<dbReference type="InterPro" id="IPR052336">
    <property type="entry name" value="MlaD_Phospholipid_Transporter"/>
</dbReference>
<dbReference type="PANTHER" id="PTHR33371">
    <property type="entry name" value="INTERMEMBRANE PHOSPHOLIPID TRANSPORT SYSTEM BINDING PROTEIN MLAD-RELATED"/>
    <property type="match status" value="1"/>
</dbReference>
<dbReference type="GO" id="GO:0005576">
    <property type="term" value="C:extracellular region"/>
    <property type="evidence" value="ECO:0007669"/>
    <property type="project" value="TreeGrafter"/>
</dbReference>
<dbReference type="Pfam" id="PF02470">
    <property type="entry name" value="MlaD"/>
    <property type="match status" value="1"/>
</dbReference>
<dbReference type="EMBL" id="JACHGT010000012">
    <property type="protein sequence ID" value="MBB6037419.1"/>
    <property type="molecule type" value="Genomic_DNA"/>
</dbReference>
<protein>
    <submittedName>
        <fullName evidence="3">Phospholipid/cholesterol/gamma-HCH transport system substrate-binding protein</fullName>
    </submittedName>
</protein>
<evidence type="ECO:0000259" key="2">
    <source>
        <dbReference type="Pfam" id="PF11887"/>
    </source>
</evidence>
<dbReference type="InterPro" id="IPR024516">
    <property type="entry name" value="Mce_C"/>
</dbReference>
<dbReference type="NCBIfam" id="TIGR00996">
    <property type="entry name" value="Mtu_fam_mce"/>
    <property type="match status" value="1"/>
</dbReference>
<dbReference type="InterPro" id="IPR005693">
    <property type="entry name" value="Mce"/>
</dbReference>
<dbReference type="Proteomes" id="UP000548476">
    <property type="component" value="Unassembled WGS sequence"/>
</dbReference>
<evidence type="ECO:0000259" key="1">
    <source>
        <dbReference type="Pfam" id="PF02470"/>
    </source>
</evidence>
<feature type="domain" description="Mammalian cell entry C-terminal" evidence="2">
    <location>
        <begin position="124"/>
        <end position="327"/>
    </location>
</feature>
<comment type="caution">
    <text evidence="3">The sequence shown here is derived from an EMBL/GenBank/DDBJ whole genome shotgun (WGS) entry which is preliminary data.</text>
</comment>
<proteinExistence type="predicted"/>
<evidence type="ECO:0000313" key="3">
    <source>
        <dbReference type="EMBL" id="MBB6037419.1"/>
    </source>
</evidence>
<keyword evidence="4" id="KW-1185">Reference proteome</keyword>
<gene>
    <name evidence="3" type="ORF">HNR73_005295</name>
</gene>
<name>A0A841FY89_9ACTN</name>